<evidence type="ECO:0000313" key="12">
    <source>
        <dbReference type="Proteomes" id="UP000241808"/>
    </source>
</evidence>
<keyword evidence="3" id="KW-0028">Amino-acid biosynthesis</keyword>
<sequence length="287" mass="31068">MILAPKRIAFQGELSAFSHQAANAVFPQAEVMPCPSFEDAFAAIQNGDADLGMIPIENSIAGRVGDVHHLLPTAGLNIIGEFFLPIRFQLMAVKGASLGTIKTARSHIMGLGQCRQIIRKLGLKPIVAADTAGSAREVAEANDPSQAAIAPRLAAEVYGLDILAEDIEDAANNTTRFVILSRQKIWAAPGQNCLTSFVFQVRNVPAALYKAMGGFATNGVNMTKLESHMIGGRFVATRFYAEIEGHPDDRNVKLALEELAFFAKELTILGVYPQHPWRNEVEKTVAE</sequence>
<dbReference type="EMBL" id="PZZL01000003">
    <property type="protein sequence ID" value="PTM60176.1"/>
    <property type="molecule type" value="Genomic_DNA"/>
</dbReference>
<evidence type="ECO:0000256" key="7">
    <source>
        <dbReference type="ARBA" id="ARBA00047848"/>
    </source>
</evidence>
<dbReference type="InterPro" id="IPR018528">
    <property type="entry name" value="Preph_deHydtase_CS"/>
</dbReference>
<dbReference type="PANTHER" id="PTHR21022">
    <property type="entry name" value="PREPHENATE DEHYDRATASE P PROTEIN"/>
    <property type="match status" value="1"/>
</dbReference>
<comment type="caution">
    <text evidence="11">The sequence shown here is derived from an EMBL/GenBank/DDBJ whole genome shotgun (WGS) entry which is preliminary data.</text>
</comment>
<name>A0A2T4ZE48_9HYPH</name>
<evidence type="ECO:0000256" key="8">
    <source>
        <dbReference type="PIRSR" id="PIRSR001500-2"/>
    </source>
</evidence>
<dbReference type="Gene3D" id="3.40.190.10">
    <property type="entry name" value="Periplasmic binding protein-like II"/>
    <property type="match status" value="2"/>
</dbReference>
<dbReference type="NCBIfam" id="NF008866">
    <property type="entry name" value="PRK11899.1"/>
    <property type="match status" value="1"/>
</dbReference>
<evidence type="ECO:0000256" key="1">
    <source>
        <dbReference type="ARBA" id="ARBA00004741"/>
    </source>
</evidence>
<dbReference type="SUPFAM" id="SSF53850">
    <property type="entry name" value="Periplasmic binding protein-like II"/>
    <property type="match status" value="1"/>
</dbReference>
<evidence type="ECO:0000259" key="10">
    <source>
        <dbReference type="PROSITE" id="PS51671"/>
    </source>
</evidence>
<dbReference type="PANTHER" id="PTHR21022:SF19">
    <property type="entry name" value="PREPHENATE DEHYDRATASE-RELATED"/>
    <property type="match status" value="1"/>
</dbReference>
<dbReference type="PROSITE" id="PS00857">
    <property type="entry name" value="PREPHENATE_DEHYDR_1"/>
    <property type="match status" value="1"/>
</dbReference>
<gene>
    <name evidence="11" type="ORF">C8P69_103103</name>
</gene>
<dbReference type="RefSeq" id="WP_211353808.1">
    <property type="nucleotide sequence ID" value="NZ_JAIESU010000022.1"/>
</dbReference>
<comment type="catalytic activity">
    <reaction evidence="7">
        <text>prephenate + H(+) = 3-phenylpyruvate + CO2 + H2O</text>
        <dbReference type="Rhea" id="RHEA:21648"/>
        <dbReference type="ChEBI" id="CHEBI:15377"/>
        <dbReference type="ChEBI" id="CHEBI:15378"/>
        <dbReference type="ChEBI" id="CHEBI:16526"/>
        <dbReference type="ChEBI" id="CHEBI:18005"/>
        <dbReference type="ChEBI" id="CHEBI:29934"/>
        <dbReference type="EC" id="4.2.1.51"/>
    </reaction>
</comment>
<dbReference type="PIRSF" id="PIRSF001500">
    <property type="entry name" value="Chor_mut_pdt_Ppr"/>
    <property type="match status" value="1"/>
</dbReference>
<evidence type="ECO:0000256" key="3">
    <source>
        <dbReference type="ARBA" id="ARBA00022605"/>
    </source>
</evidence>
<dbReference type="Pfam" id="PF00800">
    <property type="entry name" value="PDT"/>
    <property type="match status" value="1"/>
</dbReference>
<dbReference type="Proteomes" id="UP000241808">
    <property type="component" value="Unassembled WGS sequence"/>
</dbReference>
<dbReference type="EC" id="4.2.1.51" evidence="2"/>
<keyword evidence="4" id="KW-0057">Aromatic amino acid biosynthesis</keyword>
<dbReference type="GO" id="GO:0005737">
    <property type="term" value="C:cytoplasm"/>
    <property type="evidence" value="ECO:0007669"/>
    <property type="project" value="TreeGrafter"/>
</dbReference>
<dbReference type="InterPro" id="IPR045865">
    <property type="entry name" value="ACT-like_dom_sf"/>
</dbReference>
<dbReference type="GO" id="GO:0004664">
    <property type="term" value="F:prephenate dehydratase activity"/>
    <property type="evidence" value="ECO:0007669"/>
    <property type="project" value="UniProtKB-EC"/>
</dbReference>
<dbReference type="InterPro" id="IPR008242">
    <property type="entry name" value="Chor_mutase/pphenate_deHydtase"/>
</dbReference>
<dbReference type="InterPro" id="IPR002912">
    <property type="entry name" value="ACT_dom"/>
</dbReference>
<dbReference type="GO" id="GO:0009094">
    <property type="term" value="P:L-phenylalanine biosynthetic process"/>
    <property type="evidence" value="ECO:0007669"/>
    <property type="project" value="UniProtKB-UniPathway"/>
</dbReference>
<dbReference type="CDD" id="cd04905">
    <property type="entry name" value="ACT_CM-PDT"/>
    <property type="match status" value="1"/>
</dbReference>
<accession>A0A2T4ZE48</accession>
<feature type="domain" description="ACT" evidence="10">
    <location>
        <begin position="196"/>
        <end position="273"/>
    </location>
</feature>
<evidence type="ECO:0000256" key="5">
    <source>
        <dbReference type="ARBA" id="ARBA00023222"/>
    </source>
</evidence>
<dbReference type="AlphaFoldDB" id="A0A2T4ZE48"/>
<evidence type="ECO:0000256" key="6">
    <source>
        <dbReference type="ARBA" id="ARBA00023239"/>
    </source>
</evidence>
<dbReference type="UniPathway" id="UPA00121">
    <property type="reaction ID" value="UER00345"/>
</dbReference>
<comment type="pathway">
    <text evidence="1">Amino-acid biosynthesis; L-phenylalanine biosynthesis; phenylpyruvate from prephenate: step 1/1.</text>
</comment>
<feature type="domain" description="Prephenate dehydratase" evidence="9">
    <location>
        <begin position="7"/>
        <end position="182"/>
    </location>
</feature>
<evidence type="ECO:0000313" key="11">
    <source>
        <dbReference type="EMBL" id="PTM60176.1"/>
    </source>
</evidence>
<dbReference type="InterPro" id="IPR001086">
    <property type="entry name" value="Preph_deHydtase"/>
</dbReference>
<protein>
    <recommendedName>
        <fullName evidence="2">prephenate dehydratase</fullName>
        <ecNumber evidence="2">4.2.1.51</ecNumber>
    </recommendedName>
</protein>
<dbReference type="CDD" id="cd13631">
    <property type="entry name" value="PBP2_Ct-PDT_like"/>
    <property type="match status" value="1"/>
</dbReference>
<evidence type="ECO:0000256" key="4">
    <source>
        <dbReference type="ARBA" id="ARBA00023141"/>
    </source>
</evidence>
<proteinExistence type="predicted"/>
<dbReference type="SUPFAM" id="SSF55021">
    <property type="entry name" value="ACT-like"/>
    <property type="match status" value="1"/>
</dbReference>
<evidence type="ECO:0000256" key="2">
    <source>
        <dbReference type="ARBA" id="ARBA00013147"/>
    </source>
</evidence>
<evidence type="ECO:0000259" key="9">
    <source>
        <dbReference type="PROSITE" id="PS51171"/>
    </source>
</evidence>
<keyword evidence="6" id="KW-0456">Lyase</keyword>
<reference evidence="11 12" key="1">
    <citation type="submission" date="2018-04" db="EMBL/GenBank/DDBJ databases">
        <title>Genomic Encyclopedia of Archaeal and Bacterial Type Strains, Phase II (KMG-II): from individual species to whole genera.</title>
        <authorList>
            <person name="Goeker M."/>
        </authorList>
    </citation>
    <scope>NUCLEOTIDE SEQUENCE [LARGE SCALE GENOMIC DNA]</scope>
    <source>
        <strain evidence="11 12">DSM 25521</strain>
    </source>
</reference>
<keyword evidence="5" id="KW-0584">Phenylalanine biosynthesis</keyword>
<keyword evidence="12" id="KW-1185">Reference proteome</keyword>
<organism evidence="11 12">
    <name type="scientific">Phreatobacter oligotrophus</name>
    <dbReference type="NCBI Taxonomy" id="1122261"/>
    <lineage>
        <taxon>Bacteria</taxon>
        <taxon>Pseudomonadati</taxon>
        <taxon>Pseudomonadota</taxon>
        <taxon>Alphaproteobacteria</taxon>
        <taxon>Hyphomicrobiales</taxon>
        <taxon>Phreatobacteraceae</taxon>
        <taxon>Phreatobacter</taxon>
    </lineage>
</organism>
<feature type="site" description="Essential for prephenate dehydratase activity" evidence="8">
    <location>
        <position position="175"/>
    </location>
</feature>
<dbReference type="Gene3D" id="3.30.70.260">
    <property type="match status" value="1"/>
</dbReference>
<dbReference type="PROSITE" id="PS51171">
    <property type="entry name" value="PREPHENATE_DEHYDR_3"/>
    <property type="match status" value="1"/>
</dbReference>
<dbReference type="PROSITE" id="PS51671">
    <property type="entry name" value="ACT"/>
    <property type="match status" value="1"/>
</dbReference>